<sequence>MPHLPPSSLPIKLQSSSPVPWQWPFLNLLSQLHHHFFLAVVLLPSMYHQQELKKNPETQPRDHLPPAELHALDQQQRPCPLQQIHQHERQENIPANDRRVADQPNLQPTMIFNVLEDVINNFIDPPLRPSVDPRYVLSDNFAPVDELPPTECEVIHGSLPSCLDGAYIRNGPNPQFLPRGPYHLFDGDGMLHSVRISQGKATLCSRYIKTYKYTLERDAGAPLLPNVFSGFNGLAASAARGALSAFRILAGQFNPANGIGLANTSLAYFGNRLYALGESDLPYAVRFDIKWRHRDAGSSGF</sequence>
<evidence type="ECO:0000256" key="3">
    <source>
        <dbReference type="ARBA" id="ARBA00022723"/>
    </source>
</evidence>
<comment type="similarity">
    <text evidence="2">Belongs to the carotenoid oxygenase family.</text>
</comment>
<comment type="cofactor">
    <cofactor evidence="1">
        <name>Fe(2+)</name>
        <dbReference type="ChEBI" id="CHEBI:29033"/>
    </cofactor>
</comment>
<accession>A0AAD6JYN2</accession>
<organism evidence="6 7">
    <name type="scientific">Salix udensis</name>
    <dbReference type="NCBI Taxonomy" id="889485"/>
    <lineage>
        <taxon>Eukaryota</taxon>
        <taxon>Viridiplantae</taxon>
        <taxon>Streptophyta</taxon>
        <taxon>Embryophyta</taxon>
        <taxon>Tracheophyta</taxon>
        <taxon>Spermatophyta</taxon>
        <taxon>Magnoliopsida</taxon>
        <taxon>eudicotyledons</taxon>
        <taxon>Gunneridae</taxon>
        <taxon>Pentapetalae</taxon>
        <taxon>rosids</taxon>
        <taxon>fabids</taxon>
        <taxon>Malpighiales</taxon>
        <taxon>Salicaceae</taxon>
        <taxon>Saliceae</taxon>
        <taxon>Salix</taxon>
    </lineage>
</organism>
<dbReference type="Proteomes" id="UP001162972">
    <property type="component" value="Chromosome 5"/>
</dbReference>
<dbReference type="EMBL" id="JAPFFJ010000013">
    <property type="protein sequence ID" value="KAJ6413675.1"/>
    <property type="molecule type" value="Genomic_DNA"/>
</dbReference>
<keyword evidence="4" id="KW-0223">Dioxygenase</keyword>
<dbReference type="GO" id="GO:0009570">
    <property type="term" value="C:chloroplast stroma"/>
    <property type="evidence" value="ECO:0007669"/>
    <property type="project" value="TreeGrafter"/>
</dbReference>
<name>A0AAD6JYN2_9ROSI</name>
<protein>
    <recommendedName>
        <fullName evidence="8">Carotenoid cleavage dioxygenase 4</fullName>
    </recommendedName>
</protein>
<keyword evidence="3" id="KW-0479">Metal-binding</keyword>
<keyword evidence="5" id="KW-0408">Iron</keyword>
<reference evidence="6 7" key="1">
    <citation type="journal article" date="2023" name="Int. J. Mol. Sci.">
        <title>De Novo Assembly and Annotation of 11 Diverse Shrub Willow (Salix) Genomes Reveals Novel Gene Organization in Sex-Linked Regions.</title>
        <authorList>
            <person name="Hyden B."/>
            <person name="Feng K."/>
            <person name="Yates T.B."/>
            <person name="Jawdy S."/>
            <person name="Cereghino C."/>
            <person name="Smart L.B."/>
            <person name="Muchero W."/>
        </authorList>
    </citation>
    <scope>NUCLEOTIDE SEQUENCE [LARGE SCALE GENOMIC DNA]</scope>
    <source>
        <tissue evidence="6">Shoot tip</tissue>
    </source>
</reference>
<keyword evidence="4" id="KW-0560">Oxidoreductase</keyword>
<dbReference type="GO" id="GO:0046872">
    <property type="term" value="F:metal ion binding"/>
    <property type="evidence" value="ECO:0007669"/>
    <property type="project" value="UniProtKB-KW"/>
</dbReference>
<comment type="caution">
    <text evidence="6">The sequence shown here is derived from an EMBL/GenBank/DDBJ whole genome shotgun (WGS) entry which is preliminary data.</text>
</comment>
<dbReference type="Pfam" id="PF03055">
    <property type="entry name" value="RPE65"/>
    <property type="match status" value="1"/>
</dbReference>
<gene>
    <name evidence="6" type="ORF">OIU84_006474</name>
</gene>
<dbReference type="GO" id="GO:0010436">
    <property type="term" value="F:carotenoid dioxygenase activity"/>
    <property type="evidence" value="ECO:0007669"/>
    <property type="project" value="TreeGrafter"/>
</dbReference>
<dbReference type="PANTHER" id="PTHR10543">
    <property type="entry name" value="BETA-CAROTENE DIOXYGENASE"/>
    <property type="match status" value="1"/>
</dbReference>
<evidence type="ECO:0000256" key="5">
    <source>
        <dbReference type="ARBA" id="ARBA00023004"/>
    </source>
</evidence>
<dbReference type="InterPro" id="IPR004294">
    <property type="entry name" value="Carotenoid_Oase"/>
</dbReference>
<evidence type="ECO:0000313" key="6">
    <source>
        <dbReference type="EMBL" id="KAJ6413675.1"/>
    </source>
</evidence>
<evidence type="ECO:0000256" key="4">
    <source>
        <dbReference type="ARBA" id="ARBA00022964"/>
    </source>
</evidence>
<proteinExistence type="inferred from homology"/>
<dbReference type="GO" id="GO:0016121">
    <property type="term" value="P:carotene catabolic process"/>
    <property type="evidence" value="ECO:0007669"/>
    <property type="project" value="TreeGrafter"/>
</dbReference>
<evidence type="ECO:0008006" key="8">
    <source>
        <dbReference type="Google" id="ProtNLM"/>
    </source>
</evidence>
<evidence type="ECO:0000313" key="7">
    <source>
        <dbReference type="Proteomes" id="UP001162972"/>
    </source>
</evidence>
<dbReference type="AlphaFoldDB" id="A0AAD6JYN2"/>
<evidence type="ECO:0000256" key="1">
    <source>
        <dbReference type="ARBA" id="ARBA00001954"/>
    </source>
</evidence>
<evidence type="ECO:0000256" key="2">
    <source>
        <dbReference type="ARBA" id="ARBA00006787"/>
    </source>
</evidence>
<dbReference type="PANTHER" id="PTHR10543:SF46">
    <property type="entry name" value="CAROTENOID CLEAVAGE DIOXYGENASE 4, CHLOROPLASTIC-RELATED"/>
    <property type="match status" value="1"/>
</dbReference>
<keyword evidence="7" id="KW-1185">Reference proteome</keyword>